<dbReference type="RefSeq" id="WP_152591005.1">
    <property type="nucleotide sequence ID" value="NZ_CP045227.1"/>
</dbReference>
<evidence type="ECO:0000313" key="2">
    <source>
        <dbReference type="Proteomes" id="UP000326678"/>
    </source>
</evidence>
<name>A0A5P8WCQ2_9NOSO</name>
<organism evidence="1 2">
    <name type="scientific">Nostoc sphaeroides CCNUC1</name>
    <dbReference type="NCBI Taxonomy" id="2653204"/>
    <lineage>
        <taxon>Bacteria</taxon>
        <taxon>Bacillati</taxon>
        <taxon>Cyanobacteriota</taxon>
        <taxon>Cyanophyceae</taxon>
        <taxon>Nostocales</taxon>
        <taxon>Nostocaceae</taxon>
        <taxon>Nostoc</taxon>
    </lineage>
</organism>
<keyword evidence="2" id="KW-1185">Reference proteome</keyword>
<dbReference type="KEGG" id="nsh:GXM_07193"/>
<sequence>MTTKRQRTFISIEIDPETKEAFSKKLGQEGKTVTGTLKQFIEDYLGKEESIPSSQDLAEFIKRLEMVEKKVGVENAQLLGESAA</sequence>
<protein>
    <submittedName>
        <fullName evidence="1">Uncharacterized protein</fullName>
    </submittedName>
</protein>
<proteinExistence type="predicted"/>
<reference evidence="1 2" key="1">
    <citation type="submission" date="2019-10" db="EMBL/GenBank/DDBJ databases">
        <title>Genomic and transcriptomic insights into the perfect genentic adaptation of a filamentous nitrogen-fixing cyanobacterium to rice fields.</title>
        <authorList>
            <person name="Chen Z."/>
        </authorList>
    </citation>
    <scope>NUCLEOTIDE SEQUENCE [LARGE SCALE GENOMIC DNA]</scope>
    <source>
        <strain evidence="1">CCNUC1</strain>
    </source>
</reference>
<gene>
    <name evidence="1" type="ORF">GXM_07193</name>
</gene>
<dbReference type="Proteomes" id="UP000326678">
    <property type="component" value="Chromosome Gxm2"/>
</dbReference>
<dbReference type="EMBL" id="CP045227">
    <property type="protein sequence ID" value="QFS49699.1"/>
    <property type="molecule type" value="Genomic_DNA"/>
</dbReference>
<evidence type="ECO:0000313" key="1">
    <source>
        <dbReference type="EMBL" id="QFS49699.1"/>
    </source>
</evidence>
<dbReference type="AlphaFoldDB" id="A0A5P8WCQ2"/>
<accession>A0A5P8WCQ2</accession>